<name>A0A644ZAF7_9ZZZZ</name>
<dbReference type="AlphaFoldDB" id="A0A644ZAF7"/>
<dbReference type="SUPFAM" id="SSF52540">
    <property type="entry name" value="P-loop containing nucleoside triphosphate hydrolases"/>
    <property type="match status" value="1"/>
</dbReference>
<proteinExistence type="predicted"/>
<dbReference type="Gene3D" id="3.40.50.300">
    <property type="entry name" value="P-loop containing nucleotide triphosphate hydrolases"/>
    <property type="match status" value="1"/>
</dbReference>
<evidence type="ECO:0000313" key="3">
    <source>
        <dbReference type="EMBL" id="MPM37679.1"/>
    </source>
</evidence>
<dbReference type="GO" id="GO:0016887">
    <property type="term" value="F:ATP hydrolysis activity"/>
    <property type="evidence" value="ECO:0007669"/>
    <property type="project" value="InterPro"/>
</dbReference>
<dbReference type="Gene3D" id="1.10.8.80">
    <property type="entry name" value="Magnesium chelatase subunit I, C-Terminal domain"/>
    <property type="match status" value="1"/>
</dbReference>
<dbReference type="PANTHER" id="PTHR42759:SF5">
    <property type="entry name" value="METHANOL DEHYDROGENASE REGULATOR"/>
    <property type="match status" value="1"/>
</dbReference>
<reference evidence="3" key="1">
    <citation type="submission" date="2019-08" db="EMBL/GenBank/DDBJ databases">
        <authorList>
            <person name="Kucharzyk K."/>
            <person name="Murdoch R.W."/>
            <person name="Higgins S."/>
            <person name="Loffler F."/>
        </authorList>
    </citation>
    <scope>NUCLEOTIDE SEQUENCE</scope>
</reference>
<feature type="domain" description="ChlI/MoxR AAA lid" evidence="2">
    <location>
        <begin position="109"/>
        <end position="165"/>
    </location>
</feature>
<dbReference type="Pfam" id="PF17863">
    <property type="entry name" value="AAA_lid_2"/>
    <property type="match status" value="1"/>
</dbReference>
<dbReference type="InterPro" id="IPR050764">
    <property type="entry name" value="CbbQ/NirQ/NorQ/GpvN"/>
</dbReference>
<gene>
    <name evidence="3" type="ORF">SDC9_84298</name>
</gene>
<dbReference type="GO" id="GO:0005524">
    <property type="term" value="F:ATP binding"/>
    <property type="evidence" value="ECO:0007669"/>
    <property type="project" value="InterPro"/>
</dbReference>
<dbReference type="EMBL" id="VSSQ01008028">
    <property type="protein sequence ID" value="MPM37679.1"/>
    <property type="molecule type" value="Genomic_DNA"/>
</dbReference>
<sequence>MEECSVTVDGVTRQLPNPFTVIATQNPIGSTGTQMLPESQMDRFMVKLSMGYPEFQDEIKILKNKQSRELLKSLEQSTSTAEILQMQEQVENVHIDDDIYAYITRLASATREHQLIRLGVSPRGSIALVRMSKSAAWLAGRDYVIPSDVQLVFFNVFEHRIILNTQVSLGNATVHSILSRIMQTVLPPDISRKRAYL</sequence>
<comment type="caution">
    <text evidence="3">The sequence shown here is derived from an EMBL/GenBank/DDBJ whole genome shotgun (WGS) entry which is preliminary data.</text>
</comment>
<accession>A0A644ZAF7</accession>
<organism evidence="3">
    <name type="scientific">bioreactor metagenome</name>
    <dbReference type="NCBI Taxonomy" id="1076179"/>
    <lineage>
        <taxon>unclassified sequences</taxon>
        <taxon>metagenomes</taxon>
        <taxon>ecological metagenomes</taxon>
    </lineage>
</organism>
<dbReference type="Pfam" id="PF07726">
    <property type="entry name" value="AAA_3"/>
    <property type="match status" value="1"/>
</dbReference>
<evidence type="ECO:0008006" key="4">
    <source>
        <dbReference type="Google" id="ProtNLM"/>
    </source>
</evidence>
<feature type="domain" description="ATPase AAA-3" evidence="1">
    <location>
        <begin position="1"/>
        <end position="46"/>
    </location>
</feature>
<evidence type="ECO:0000259" key="1">
    <source>
        <dbReference type="Pfam" id="PF07726"/>
    </source>
</evidence>
<dbReference type="InterPro" id="IPR011703">
    <property type="entry name" value="ATPase_AAA-3"/>
</dbReference>
<evidence type="ECO:0000259" key="2">
    <source>
        <dbReference type="Pfam" id="PF17863"/>
    </source>
</evidence>
<dbReference type="PANTHER" id="PTHR42759">
    <property type="entry name" value="MOXR FAMILY PROTEIN"/>
    <property type="match status" value="1"/>
</dbReference>
<protein>
    <recommendedName>
        <fullName evidence="4">ChlI/MoxR AAA lid domain-containing protein</fullName>
    </recommendedName>
</protein>
<dbReference type="InterPro" id="IPR027417">
    <property type="entry name" value="P-loop_NTPase"/>
</dbReference>
<dbReference type="InterPro" id="IPR041628">
    <property type="entry name" value="ChlI/MoxR_AAA_lid"/>
</dbReference>